<evidence type="ECO:0000259" key="7">
    <source>
        <dbReference type="PROSITE" id="PS50991"/>
    </source>
</evidence>
<dbReference type="Proteomes" id="UP000308197">
    <property type="component" value="Unassembled WGS sequence"/>
</dbReference>
<dbReference type="InParanoid" id="A0A5C3P1I6"/>
<evidence type="ECO:0000256" key="6">
    <source>
        <dbReference type="ARBA" id="ARBA00049877"/>
    </source>
</evidence>
<dbReference type="InterPro" id="IPR000891">
    <property type="entry name" value="PYR_CT"/>
</dbReference>
<dbReference type="InterPro" id="IPR043594">
    <property type="entry name" value="HMGL"/>
</dbReference>
<dbReference type="EC" id="4.1.3.4" evidence="3"/>
<keyword evidence="4" id="KW-0479">Metal-binding</keyword>
<dbReference type="PROSITE" id="PS50991">
    <property type="entry name" value="PYR_CT"/>
    <property type="match status" value="1"/>
</dbReference>
<evidence type="ECO:0000256" key="2">
    <source>
        <dbReference type="ARBA" id="ARBA00009405"/>
    </source>
</evidence>
<dbReference type="AlphaFoldDB" id="A0A5C3P1I6"/>
<dbReference type="PANTHER" id="PTHR42738:SF7">
    <property type="entry name" value="HYDROXYMETHYLGLUTARYL-COA LYASE"/>
    <property type="match status" value="1"/>
</dbReference>
<dbReference type="EMBL" id="ML211386">
    <property type="protein sequence ID" value="TFK83526.1"/>
    <property type="molecule type" value="Genomic_DNA"/>
</dbReference>
<dbReference type="UniPathway" id="UPA00896">
    <property type="reaction ID" value="UER00863"/>
</dbReference>
<dbReference type="STRING" id="1314778.A0A5C3P1I6"/>
<dbReference type="GO" id="GO:0006552">
    <property type="term" value="P:L-leucine catabolic process"/>
    <property type="evidence" value="ECO:0007669"/>
    <property type="project" value="TreeGrafter"/>
</dbReference>
<dbReference type="Gene3D" id="3.20.20.70">
    <property type="entry name" value="Aldolase class I"/>
    <property type="match status" value="1"/>
</dbReference>
<name>A0A5C3P1I6_9APHY</name>
<comment type="pathway">
    <text evidence="1">Metabolic intermediate metabolism; (S)-3-hydroxy-3-methylglutaryl-CoA degradation; acetoacetate from (S)-3-hydroxy-3-methylglutaryl-CoA: step 1/1.</text>
</comment>
<dbReference type="SUPFAM" id="SSF51569">
    <property type="entry name" value="Aldolase"/>
    <property type="match status" value="1"/>
</dbReference>
<dbReference type="Pfam" id="PF00682">
    <property type="entry name" value="HMGL-like"/>
    <property type="match status" value="1"/>
</dbReference>
<evidence type="ECO:0000256" key="4">
    <source>
        <dbReference type="ARBA" id="ARBA00022723"/>
    </source>
</evidence>
<evidence type="ECO:0000313" key="8">
    <source>
        <dbReference type="EMBL" id="TFK83526.1"/>
    </source>
</evidence>
<evidence type="ECO:0000256" key="5">
    <source>
        <dbReference type="ARBA" id="ARBA00023239"/>
    </source>
</evidence>
<organism evidence="8 9">
    <name type="scientific">Polyporus arcularius HHB13444</name>
    <dbReference type="NCBI Taxonomy" id="1314778"/>
    <lineage>
        <taxon>Eukaryota</taxon>
        <taxon>Fungi</taxon>
        <taxon>Dikarya</taxon>
        <taxon>Basidiomycota</taxon>
        <taxon>Agaricomycotina</taxon>
        <taxon>Agaricomycetes</taxon>
        <taxon>Polyporales</taxon>
        <taxon>Polyporaceae</taxon>
        <taxon>Polyporus</taxon>
    </lineage>
</organism>
<comment type="similarity">
    <text evidence="2">Belongs to the HMG-CoA lyase family.</text>
</comment>
<evidence type="ECO:0000313" key="9">
    <source>
        <dbReference type="Proteomes" id="UP000308197"/>
    </source>
</evidence>
<evidence type="ECO:0000256" key="3">
    <source>
        <dbReference type="ARBA" id="ARBA00012910"/>
    </source>
</evidence>
<accession>A0A5C3P1I6</accession>
<dbReference type="GO" id="GO:0046951">
    <property type="term" value="P:ketone body biosynthetic process"/>
    <property type="evidence" value="ECO:0007669"/>
    <property type="project" value="TreeGrafter"/>
</dbReference>
<evidence type="ECO:0000256" key="1">
    <source>
        <dbReference type="ARBA" id="ARBA00005143"/>
    </source>
</evidence>
<keyword evidence="5" id="KW-0456">Lyase</keyword>
<dbReference type="InterPro" id="IPR013785">
    <property type="entry name" value="Aldolase_TIM"/>
</dbReference>
<proteinExistence type="inferred from homology"/>
<gene>
    <name evidence="8" type="ORF">K466DRAFT_602773</name>
</gene>
<dbReference type="GO" id="GO:0046872">
    <property type="term" value="F:metal ion binding"/>
    <property type="evidence" value="ECO:0007669"/>
    <property type="project" value="UniProtKB-KW"/>
</dbReference>
<keyword evidence="9" id="KW-1185">Reference proteome</keyword>
<reference evidence="8 9" key="1">
    <citation type="journal article" date="2019" name="Nat. Ecol. Evol.">
        <title>Megaphylogeny resolves global patterns of mushroom evolution.</title>
        <authorList>
            <person name="Varga T."/>
            <person name="Krizsan K."/>
            <person name="Foldi C."/>
            <person name="Dima B."/>
            <person name="Sanchez-Garcia M."/>
            <person name="Sanchez-Ramirez S."/>
            <person name="Szollosi G.J."/>
            <person name="Szarkandi J.G."/>
            <person name="Papp V."/>
            <person name="Albert L."/>
            <person name="Andreopoulos W."/>
            <person name="Angelini C."/>
            <person name="Antonin V."/>
            <person name="Barry K.W."/>
            <person name="Bougher N.L."/>
            <person name="Buchanan P."/>
            <person name="Buyck B."/>
            <person name="Bense V."/>
            <person name="Catcheside P."/>
            <person name="Chovatia M."/>
            <person name="Cooper J."/>
            <person name="Damon W."/>
            <person name="Desjardin D."/>
            <person name="Finy P."/>
            <person name="Geml J."/>
            <person name="Haridas S."/>
            <person name="Hughes K."/>
            <person name="Justo A."/>
            <person name="Karasinski D."/>
            <person name="Kautmanova I."/>
            <person name="Kiss B."/>
            <person name="Kocsube S."/>
            <person name="Kotiranta H."/>
            <person name="LaButti K.M."/>
            <person name="Lechner B.E."/>
            <person name="Liimatainen K."/>
            <person name="Lipzen A."/>
            <person name="Lukacs Z."/>
            <person name="Mihaltcheva S."/>
            <person name="Morgado L.N."/>
            <person name="Niskanen T."/>
            <person name="Noordeloos M.E."/>
            <person name="Ohm R.A."/>
            <person name="Ortiz-Santana B."/>
            <person name="Ovrebo C."/>
            <person name="Racz N."/>
            <person name="Riley R."/>
            <person name="Savchenko A."/>
            <person name="Shiryaev A."/>
            <person name="Soop K."/>
            <person name="Spirin V."/>
            <person name="Szebenyi C."/>
            <person name="Tomsovsky M."/>
            <person name="Tulloss R.E."/>
            <person name="Uehling J."/>
            <person name="Grigoriev I.V."/>
            <person name="Vagvolgyi C."/>
            <person name="Papp T."/>
            <person name="Martin F.M."/>
            <person name="Miettinen O."/>
            <person name="Hibbett D.S."/>
            <person name="Nagy L.G."/>
        </authorList>
    </citation>
    <scope>NUCLEOTIDE SEQUENCE [LARGE SCALE GENOMIC DNA]</scope>
    <source>
        <strain evidence="8 9">HHB13444</strain>
    </source>
</reference>
<sequence>MFRTVLDGGIPASVLAGHYHDTYRLGVSNILTSLEHGLRTIDSSIGGLGRCSYSPGPGATGNVATEDFLCAEPHDLERV</sequence>
<dbReference type="PANTHER" id="PTHR42738">
    <property type="entry name" value="HYDROXYMETHYLGLUTARYL-COA LYASE"/>
    <property type="match status" value="1"/>
</dbReference>
<protein>
    <recommendedName>
        <fullName evidence="3">hydroxymethylglutaryl-CoA lyase</fullName>
        <ecNumber evidence="3">4.1.3.4</ecNumber>
    </recommendedName>
</protein>
<dbReference type="GO" id="GO:0004419">
    <property type="term" value="F:hydroxymethylglutaryl-CoA lyase activity"/>
    <property type="evidence" value="ECO:0007669"/>
    <property type="project" value="UniProtKB-EC"/>
</dbReference>
<feature type="domain" description="Pyruvate carboxyltransferase" evidence="7">
    <location>
        <begin position="1"/>
        <end position="79"/>
    </location>
</feature>
<comment type="catalytic activity">
    <reaction evidence="6">
        <text>(3S)-3-hydroxy-3-methylglutaryl-CoA = acetoacetate + acetyl-CoA</text>
        <dbReference type="Rhea" id="RHEA:24404"/>
        <dbReference type="ChEBI" id="CHEBI:13705"/>
        <dbReference type="ChEBI" id="CHEBI:43074"/>
        <dbReference type="ChEBI" id="CHEBI:57288"/>
        <dbReference type="EC" id="4.1.3.4"/>
    </reaction>
</comment>